<keyword evidence="8" id="KW-0238">DNA-binding</keyword>
<evidence type="ECO:0000256" key="8">
    <source>
        <dbReference type="ARBA" id="ARBA00023125"/>
    </source>
</evidence>
<keyword evidence="1" id="KW-0479">Metal-binding</keyword>
<evidence type="ECO:0000256" key="3">
    <source>
        <dbReference type="ARBA" id="ARBA00022801"/>
    </source>
</evidence>
<dbReference type="InterPro" id="IPR042493">
    <property type="entry name" value="XPD_DNA_FeS"/>
</dbReference>
<dbReference type="GO" id="GO:0016818">
    <property type="term" value="F:hydrolase activity, acting on acid anhydrides, in phosphorus-containing anhydrides"/>
    <property type="evidence" value="ECO:0007669"/>
    <property type="project" value="InterPro"/>
</dbReference>
<dbReference type="PROSITE" id="PS51193">
    <property type="entry name" value="HELICASE_ATP_BIND_2"/>
    <property type="match status" value="1"/>
</dbReference>
<dbReference type="SUPFAM" id="SSF52540">
    <property type="entry name" value="P-loop containing nucleoside triphosphate hydrolases"/>
    <property type="match status" value="2"/>
</dbReference>
<comment type="caution">
    <text evidence="12">The sequence shown here is derived from an EMBL/GenBank/DDBJ whole genome shotgun (WGS) entry which is preliminary data.</text>
</comment>
<gene>
    <name evidence="12" type="ORF">J41TS12_02560</name>
</gene>
<dbReference type="InterPro" id="IPR011604">
    <property type="entry name" value="PDDEXK-like_dom_sf"/>
</dbReference>
<evidence type="ECO:0000256" key="2">
    <source>
        <dbReference type="ARBA" id="ARBA00022741"/>
    </source>
</evidence>
<keyword evidence="4 12" id="KW-0347">Helicase</keyword>
<proteinExistence type="inferred from homology"/>
<dbReference type="AlphaFoldDB" id="A0A920CDB7"/>
<dbReference type="Gene3D" id="3.90.320.10">
    <property type="match status" value="1"/>
</dbReference>
<dbReference type="GO" id="GO:0003677">
    <property type="term" value="F:DNA binding"/>
    <property type="evidence" value="ECO:0007669"/>
    <property type="project" value="UniProtKB-KW"/>
</dbReference>
<evidence type="ECO:0000259" key="11">
    <source>
        <dbReference type="PROSITE" id="PS51193"/>
    </source>
</evidence>
<keyword evidence="2" id="KW-0547">Nucleotide-binding</keyword>
<keyword evidence="5" id="KW-0067">ATP-binding</keyword>
<evidence type="ECO:0000256" key="7">
    <source>
        <dbReference type="ARBA" id="ARBA00023014"/>
    </source>
</evidence>
<dbReference type="Gene3D" id="1.10.30.20">
    <property type="entry name" value="Bacterial XPD DNA helicase, FeS cluster domain"/>
    <property type="match status" value="1"/>
</dbReference>
<protein>
    <submittedName>
        <fullName evidence="12">ATP-dependent helicase</fullName>
    </submittedName>
</protein>
<dbReference type="PANTHER" id="PTHR11472:SF34">
    <property type="entry name" value="REGULATOR OF TELOMERE ELONGATION HELICASE 1"/>
    <property type="match status" value="1"/>
</dbReference>
<dbReference type="InterPro" id="IPR027417">
    <property type="entry name" value="P-loop_NTPase"/>
</dbReference>
<evidence type="ECO:0000313" key="12">
    <source>
        <dbReference type="EMBL" id="GIO35395.1"/>
    </source>
</evidence>
<evidence type="ECO:0000256" key="5">
    <source>
        <dbReference type="ARBA" id="ARBA00022840"/>
    </source>
</evidence>
<keyword evidence="9" id="KW-0413">Isomerase</keyword>
<dbReference type="GO" id="GO:0005524">
    <property type="term" value="F:ATP binding"/>
    <property type="evidence" value="ECO:0007669"/>
    <property type="project" value="UniProtKB-KW"/>
</dbReference>
<reference evidence="12 13" key="1">
    <citation type="submission" date="2021-03" db="EMBL/GenBank/DDBJ databases">
        <title>Antimicrobial resistance genes in bacteria isolated from Japanese honey, and their potential for conferring macrolide and lincosamide resistance in the American foulbrood pathogen Paenibacillus larvae.</title>
        <authorList>
            <person name="Okamoto M."/>
            <person name="Kumagai M."/>
            <person name="Kanamori H."/>
            <person name="Takamatsu D."/>
        </authorList>
    </citation>
    <scope>NUCLEOTIDE SEQUENCE [LARGE SCALE GENOMIC DNA]</scope>
    <source>
        <strain evidence="12 13">J41TS12</strain>
    </source>
</reference>
<evidence type="ECO:0000256" key="1">
    <source>
        <dbReference type="ARBA" id="ARBA00022723"/>
    </source>
</evidence>
<evidence type="ECO:0000313" key="13">
    <source>
        <dbReference type="Proteomes" id="UP000681162"/>
    </source>
</evidence>
<dbReference type="Pfam" id="PF13307">
    <property type="entry name" value="Helicase_C_2"/>
    <property type="match status" value="1"/>
</dbReference>
<comment type="similarity">
    <text evidence="10">Belongs to the helicase family. DinG subfamily.</text>
</comment>
<feature type="domain" description="Helicase ATP-binding" evidence="11">
    <location>
        <begin position="207"/>
        <end position="465"/>
    </location>
</feature>
<evidence type="ECO:0000256" key="10">
    <source>
        <dbReference type="ARBA" id="ARBA00038058"/>
    </source>
</evidence>
<dbReference type="GO" id="GO:0046872">
    <property type="term" value="F:metal ion binding"/>
    <property type="evidence" value="ECO:0007669"/>
    <property type="project" value="UniProtKB-KW"/>
</dbReference>
<dbReference type="Proteomes" id="UP000681162">
    <property type="component" value="Unassembled WGS sequence"/>
</dbReference>
<dbReference type="SMART" id="SM00491">
    <property type="entry name" value="HELICc2"/>
    <property type="match status" value="1"/>
</dbReference>
<dbReference type="InterPro" id="IPR014013">
    <property type="entry name" value="Helic_SF1/SF2_ATP-bd_DinG/Rad3"/>
</dbReference>
<name>A0A920CDB7_9BACL</name>
<dbReference type="GO" id="GO:0003678">
    <property type="term" value="F:DNA helicase activity"/>
    <property type="evidence" value="ECO:0007669"/>
    <property type="project" value="InterPro"/>
</dbReference>
<keyword evidence="6" id="KW-0408">Iron</keyword>
<dbReference type="GO" id="GO:0006139">
    <property type="term" value="P:nucleobase-containing compound metabolic process"/>
    <property type="evidence" value="ECO:0007669"/>
    <property type="project" value="InterPro"/>
</dbReference>
<dbReference type="PANTHER" id="PTHR11472">
    <property type="entry name" value="DNA REPAIR DEAD HELICASE RAD3/XP-D SUBFAMILY MEMBER"/>
    <property type="match status" value="1"/>
</dbReference>
<dbReference type="GO" id="GO:0051536">
    <property type="term" value="F:iron-sulfur cluster binding"/>
    <property type="evidence" value="ECO:0007669"/>
    <property type="project" value="UniProtKB-KW"/>
</dbReference>
<evidence type="ECO:0000256" key="6">
    <source>
        <dbReference type="ARBA" id="ARBA00023004"/>
    </source>
</evidence>
<dbReference type="InterPro" id="IPR006555">
    <property type="entry name" value="ATP-dep_Helicase_C"/>
</dbReference>
<dbReference type="InterPro" id="IPR045028">
    <property type="entry name" value="DinG/Rad3-like"/>
</dbReference>
<dbReference type="EMBL" id="BORR01000001">
    <property type="protein sequence ID" value="GIO35395.1"/>
    <property type="molecule type" value="Genomic_DNA"/>
</dbReference>
<dbReference type="InterPro" id="IPR010614">
    <property type="entry name" value="RAD3-like_helicase_DEAD"/>
</dbReference>
<evidence type="ECO:0000256" key="9">
    <source>
        <dbReference type="ARBA" id="ARBA00023235"/>
    </source>
</evidence>
<evidence type="ECO:0000256" key="4">
    <source>
        <dbReference type="ARBA" id="ARBA00022806"/>
    </source>
</evidence>
<dbReference type="Pfam" id="PF06733">
    <property type="entry name" value="DEAD_2"/>
    <property type="match status" value="1"/>
</dbReference>
<sequence>MDGLKKTRNQETGAEVEVEVEVEVEAIPFIQIAVRPLVEYVLRSGDLNSGFSRPNALVEGTRAHQQVQRQYGEQDQKEVYLSAEIPCGELVFLVDGRCDGLLVLEDGGLMIDEIKSTSGDLTLIEAETYPVHWAQAKCYAYMAALERGLEHMAIQLTYMQLPSGELKRFRRKLEFAELEAFVHELVKSYAPYARLLMTHRGQRDQSITALQFPFPDYRVGQRKLAGAVYKSIQEKVSLFAKAPTGIGKTISTIFPAVKAIGEGHLQQIFYLTARTTNRAAAEAAFSLLEEGGLRMHAVTLTAKEKVCLQEQVSCRKEDCPFADGFYDRINGAVLDILTNETLLGRQVIETYAIKHRVCPFEFSLELAYTADAIICDYNYIFDPRVSLKRMFAEQKGKAALLVDEAHHLVDRGRDMYSAELVKRPFLELQRAYKGINDGVYRAAKAVNSCFVVLRKEADGPHQIDTDKPGALLKLAEDFLIEAERELFSPMTGGALAEKAELLLETYFMANNFLRTGKLYDERYICYTEFASNEVRLVQFCLDPSNLLREAGKSFRSRIFFSATLSPLSYFRDMLGANEEDYTLSVPSPFSREQLQVRILPYSTRYRDRDRTKASIGGLLRTVLLERKGNYLFFFPSYAYMNLIYEEVAAGLPENIAVMRQTASMSEAEREQFLAAFEAEDGVTLAAFAVMGGIFSEGIDLVGDRLTGVAVIGVGLPQIGLERELIRDYFQAREKDGYDYAYVYPGMNKVLQAGGRLIRSENDRGLLLLVDDRYLQPHYAGLLPEEWK</sequence>
<organism evidence="12 13">
    <name type="scientific">Paenibacillus antibioticophila</name>
    <dbReference type="NCBI Taxonomy" id="1274374"/>
    <lineage>
        <taxon>Bacteria</taxon>
        <taxon>Bacillati</taxon>
        <taxon>Bacillota</taxon>
        <taxon>Bacilli</taxon>
        <taxon>Bacillales</taxon>
        <taxon>Paenibacillaceae</taxon>
        <taxon>Paenibacillus</taxon>
    </lineage>
</organism>
<accession>A0A920CDB7</accession>
<keyword evidence="3" id="KW-0378">Hydrolase</keyword>
<dbReference type="Gene3D" id="1.10.275.40">
    <property type="match status" value="1"/>
</dbReference>
<keyword evidence="7" id="KW-0411">Iron-sulfur</keyword>
<keyword evidence="13" id="KW-1185">Reference proteome</keyword>
<dbReference type="Gene3D" id="3.40.50.300">
    <property type="entry name" value="P-loop containing nucleotide triphosphate hydrolases"/>
    <property type="match status" value="2"/>
</dbReference>